<feature type="domain" description="Type II secretion system protein GspF" evidence="7">
    <location>
        <begin position="166"/>
        <end position="290"/>
    </location>
</feature>
<dbReference type="PANTHER" id="PTHR35007">
    <property type="entry name" value="INTEGRAL MEMBRANE PROTEIN-RELATED"/>
    <property type="match status" value="1"/>
</dbReference>
<dbReference type="OrthoDB" id="5243064at2"/>
<dbReference type="STRING" id="1123357.SAMN02745244_01961"/>
<keyword evidence="5 6" id="KW-0472">Membrane</keyword>
<keyword evidence="9" id="KW-1185">Reference proteome</keyword>
<evidence type="ECO:0000259" key="7">
    <source>
        <dbReference type="Pfam" id="PF00482"/>
    </source>
</evidence>
<protein>
    <submittedName>
        <fullName evidence="8">Type II secretion system (T2SS), protein F</fullName>
    </submittedName>
</protein>
<dbReference type="AlphaFoldDB" id="A0A1M6HE77"/>
<dbReference type="RefSeq" id="WP_073187668.1">
    <property type="nucleotide sequence ID" value="NZ_FQZG01000032.1"/>
</dbReference>
<evidence type="ECO:0000256" key="4">
    <source>
        <dbReference type="ARBA" id="ARBA00022989"/>
    </source>
</evidence>
<proteinExistence type="predicted"/>
<evidence type="ECO:0000313" key="8">
    <source>
        <dbReference type="EMBL" id="SHJ20528.1"/>
    </source>
</evidence>
<accession>A0A1M6HE77</accession>
<organism evidence="8 9">
    <name type="scientific">Tessaracoccus bendigoensis DSM 12906</name>
    <dbReference type="NCBI Taxonomy" id="1123357"/>
    <lineage>
        <taxon>Bacteria</taxon>
        <taxon>Bacillati</taxon>
        <taxon>Actinomycetota</taxon>
        <taxon>Actinomycetes</taxon>
        <taxon>Propionibacteriales</taxon>
        <taxon>Propionibacteriaceae</taxon>
        <taxon>Tessaracoccus</taxon>
    </lineage>
</organism>
<gene>
    <name evidence="8" type="ORF">SAMN02745244_01961</name>
</gene>
<dbReference type="Proteomes" id="UP000184512">
    <property type="component" value="Unassembled WGS sequence"/>
</dbReference>
<name>A0A1M6HE77_9ACTN</name>
<reference evidence="8 9" key="1">
    <citation type="submission" date="2016-11" db="EMBL/GenBank/DDBJ databases">
        <authorList>
            <person name="Jaros S."/>
            <person name="Januszkiewicz K."/>
            <person name="Wedrychowicz H."/>
        </authorList>
    </citation>
    <scope>NUCLEOTIDE SEQUENCE [LARGE SCALE GENOMIC DNA]</scope>
    <source>
        <strain evidence="8 9">DSM 12906</strain>
    </source>
</reference>
<keyword evidence="3 6" id="KW-0812">Transmembrane</keyword>
<evidence type="ECO:0000256" key="6">
    <source>
        <dbReference type="SAM" id="Phobius"/>
    </source>
</evidence>
<feature type="transmembrane region" description="Helical" evidence="6">
    <location>
        <begin position="6"/>
        <end position="28"/>
    </location>
</feature>
<keyword evidence="2" id="KW-1003">Cell membrane</keyword>
<evidence type="ECO:0000256" key="3">
    <source>
        <dbReference type="ARBA" id="ARBA00022692"/>
    </source>
</evidence>
<sequence length="296" mass="31782">MTALQLAMLSGATITAGLVMLVAGLVPAPTHLKDAIGRLQPRITLDTLSMGEKADSEVRLGRWAERHLPAIIWGTAPEKDLALLGRTKATFYGSKLISGILGLLVVPVISVATMLLGLPIPIAVPVLGSLGFAAIMWFLPNNELRDQAAKAREEFSYALVAFVEMVALERLSGATVPEALLRAADTGDSWVFQRLATVLRRTHYTGQNPWDALADMGHHYDLPDLVDLADIMRLAGADGTRIYSSLRARGAAMRNATLNQQISRANAAGERIAIPVTLLVLVLAITLVVPAVLRMI</sequence>
<evidence type="ECO:0000256" key="1">
    <source>
        <dbReference type="ARBA" id="ARBA00004651"/>
    </source>
</evidence>
<dbReference type="Pfam" id="PF00482">
    <property type="entry name" value="T2SSF"/>
    <property type="match status" value="1"/>
</dbReference>
<evidence type="ECO:0000256" key="2">
    <source>
        <dbReference type="ARBA" id="ARBA00022475"/>
    </source>
</evidence>
<comment type="subcellular location">
    <subcellularLocation>
        <location evidence="1">Cell membrane</location>
        <topology evidence="1">Multi-pass membrane protein</topology>
    </subcellularLocation>
</comment>
<evidence type="ECO:0000256" key="5">
    <source>
        <dbReference type="ARBA" id="ARBA00023136"/>
    </source>
</evidence>
<feature type="transmembrane region" description="Helical" evidence="6">
    <location>
        <begin position="122"/>
        <end position="140"/>
    </location>
</feature>
<feature type="transmembrane region" description="Helical" evidence="6">
    <location>
        <begin position="96"/>
        <end position="116"/>
    </location>
</feature>
<evidence type="ECO:0000313" key="9">
    <source>
        <dbReference type="Proteomes" id="UP000184512"/>
    </source>
</evidence>
<keyword evidence="4 6" id="KW-1133">Transmembrane helix</keyword>
<feature type="transmembrane region" description="Helical" evidence="6">
    <location>
        <begin position="272"/>
        <end position="293"/>
    </location>
</feature>
<dbReference type="PANTHER" id="PTHR35007:SF1">
    <property type="entry name" value="PILUS ASSEMBLY PROTEIN"/>
    <property type="match status" value="1"/>
</dbReference>
<dbReference type="GO" id="GO:0005886">
    <property type="term" value="C:plasma membrane"/>
    <property type="evidence" value="ECO:0007669"/>
    <property type="project" value="UniProtKB-SubCell"/>
</dbReference>
<dbReference type="EMBL" id="FQZG01000032">
    <property type="protein sequence ID" value="SHJ20528.1"/>
    <property type="molecule type" value="Genomic_DNA"/>
</dbReference>
<dbReference type="InterPro" id="IPR018076">
    <property type="entry name" value="T2SS_GspF_dom"/>
</dbReference>